<proteinExistence type="inferred from homology"/>
<comment type="similarity">
    <text evidence="1">Belongs to the F420H(2)-dependent quinone reductase family.</text>
</comment>
<dbReference type="NCBIfam" id="TIGR00026">
    <property type="entry name" value="hi_GC_TIGR00026"/>
    <property type="match status" value="1"/>
</dbReference>
<dbReference type="GO" id="GO:0016491">
    <property type="term" value="F:oxidoreductase activity"/>
    <property type="evidence" value="ECO:0007669"/>
    <property type="project" value="InterPro"/>
</dbReference>
<evidence type="ECO:0000256" key="2">
    <source>
        <dbReference type="ARBA" id="ARBA00049106"/>
    </source>
</evidence>
<evidence type="ECO:0000313" key="3">
    <source>
        <dbReference type="EMBL" id="CAB4879637.1"/>
    </source>
</evidence>
<dbReference type="GO" id="GO:0005886">
    <property type="term" value="C:plasma membrane"/>
    <property type="evidence" value="ECO:0007669"/>
    <property type="project" value="TreeGrafter"/>
</dbReference>
<organism evidence="3">
    <name type="scientific">freshwater metagenome</name>
    <dbReference type="NCBI Taxonomy" id="449393"/>
    <lineage>
        <taxon>unclassified sequences</taxon>
        <taxon>metagenomes</taxon>
        <taxon>ecological metagenomes</taxon>
    </lineage>
</organism>
<dbReference type="SUPFAM" id="SSF50475">
    <property type="entry name" value="FMN-binding split barrel"/>
    <property type="match status" value="1"/>
</dbReference>
<dbReference type="EMBL" id="CAFBLQ010000149">
    <property type="protein sequence ID" value="CAB4879637.1"/>
    <property type="molecule type" value="Genomic_DNA"/>
</dbReference>
<accession>A0A6J7E946</accession>
<evidence type="ECO:0000256" key="1">
    <source>
        <dbReference type="ARBA" id="ARBA00008710"/>
    </source>
</evidence>
<dbReference type="InterPro" id="IPR004378">
    <property type="entry name" value="F420H2_quin_Rdtase"/>
</dbReference>
<dbReference type="GO" id="GO:0070967">
    <property type="term" value="F:coenzyme F420 binding"/>
    <property type="evidence" value="ECO:0007669"/>
    <property type="project" value="TreeGrafter"/>
</dbReference>
<protein>
    <submittedName>
        <fullName evidence="3">Unannotated protein</fullName>
    </submittedName>
</protein>
<sequence>MGEVRQLPRPYRRFLGLISDHAPVTRAFMRAATAVDPILLKLSGGRVSLPLGLPTLLLRTTGARSGEPREAPLLYAPDGDRIVLIASQGGAPRNPAWYHNLVAHPECEVLATHERSGNYIARQAEGEERERLWRIAIAVYSGYDTYAARAGERRIPVMVLERTQA</sequence>
<dbReference type="Pfam" id="PF04075">
    <property type="entry name" value="F420H2_quin_red"/>
    <property type="match status" value="1"/>
</dbReference>
<dbReference type="PANTHER" id="PTHR39428">
    <property type="entry name" value="F420H(2)-DEPENDENT QUINONE REDUCTASE RV1261C"/>
    <property type="match status" value="1"/>
</dbReference>
<comment type="catalytic activity">
    <reaction evidence="2">
        <text>oxidized coenzyme F420-(gamma-L-Glu)(n) + a quinol + H(+) = reduced coenzyme F420-(gamma-L-Glu)(n) + a quinone</text>
        <dbReference type="Rhea" id="RHEA:39663"/>
        <dbReference type="Rhea" id="RHEA-COMP:12939"/>
        <dbReference type="Rhea" id="RHEA-COMP:14378"/>
        <dbReference type="ChEBI" id="CHEBI:15378"/>
        <dbReference type="ChEBI" id="CHEBI:24646"/>
        <dbReference type="ChEBI" id="CHEBI:132124"/>
        <dbReference type="ChEBI" id="CHEBI:133980"/>
        <dbReference type="ChEBI" id="CHEBI:139511"/>
    </reaction>
</comment>
<dbReference type="PANTHER" id="PTHR39428:SF1">
    <property type="entry name" value="F420H(2)-DEPENDENT QUINONE REDUCTASE RV1261C"/>
    <property type="match status" value="1"/>
</dbReference>
<dbReference type="AlphaFoldDB" id="A0A6J7E946"/>
<dbReference type="Gene3D" id="2.30.110.10">
    <property type="entry name" value="Electron Transport, Fmn-binding Protein, Chain A"/>
    <property type="match status" value="1"/>
</dbReference>
<dbReference type="InterPro" id="IPR012349">
    <property type="entry name" value="Split_barrel_FMN-bd"/>
</dbReference>
<reference evidence="3" key="1">
    <citation type="submission" date="2020-05" db="EMBL/GenBank/DDBJ databases">
        <authorList>
            <person name="Chiriac C."/>
            <person name="Salcher M."/>
            <person name="Ghai R."/>
            <person name="Kavagutti S V."/>
        </authorList>
    </citation>
    <scope>NUCLEOTIDE SEQUENCE</scope>
</reference>
<name>A0A6J7E946_9ZZZZ</name>
<gene>
    <name evidence="3" type="ORF">UFOPK3423_01232</name>
</gene>